<evidence type="ECO:0000313" key="3">
    <source>
        <dbReference type="Proteomes" id="UP000613177"/>
    </source>
</evidence>
<feature type="region of interest" description="Disordered" evidence="1">
    <location>
        <begin position="1"/>
        <end position="22"/>
    </location>
</feature>
<proteinExistence type="predicted"/>
<evidence type="ECO:0000313" key="2">
    <source>
        <dbReference type="EMBL" id="KAG2234119.1"/>
    </source>
</evidence>
<dbReference type="Gene3D" id="3.60.10.10">
    <property type="entry name" value="Endonuclease/exonuclease/phosphatase"/>
    <property type="match status" value="1"/>
</dbReference>
<dbReference type="InterPro" id="IPR036691">
    <property type="entry name" value="Endo/exonu/phosph_ase_sf"/>
</dbReference>
<organism evidence="2 3">
    <name type="scientific">Thamnidium elegans</name>
    <dbReference type="NCBI Taxonomy" id="101142"/>
    <lineage>
        <taxon>Eukaryota</taxon>
        <taxon>Fungi</taxon>
        <taxon>Fungi incertae sedis</taxon>
        <taxon>Mucoromycota</taxon>
        <taxon>Mucoromycotina</taxon>
        <taxon>Mucoromycetes</taxon>
        <taxon>Mucorales</taxon>
        <taxon>Mucorineae</taxon>
        <taxon>Mucoraceae</taxon>
        <taxon>Thamnidium</taxon>
    </lineage>
</organism>
<dbReference type="SUPFAM" id="SSF56219">
    <property type="entry name" value="DNase I-like"/>
    <property type="match status" value="1"/>
</dbReference>
<sequence length="162" mass="18642">MNNINTMNNNTEINNSPTSPSTNNINIRIATLNCNGLAKVSKPNIRCDMTRFFRESLFNIMCLQETHTSDENIINTLEHQLRTRSAIWTPHCGIVSLNQDIQLHQIETSSLDGRIILAKITHVEQYYKPFYILNIYAPAEDGNVKHLFFPTYPVLIQSYCRI</sequence>
<reference evidence="2" key="1">
    <citation type="submission" date="2021-01" db="EMBL/GenBank/DDBJ databases">
        <title>Metabolic potential, ecology and presence of endohyphal bacteria is reflected in genomic diversity of Mucoromycotina.</title>
        <authorList>
            <person name="Muszewska A."/>
            <person name="Okrasinska A."/>
            <person name="Steczkiewicz K."/>
            <person name="Drgas O."/>
            <person name="Orlowska M."/>
            <person name="Perlinska-Lenart U."/>
            <person name="Aleksandrzak-Piekarczyk T."/>
            <person name="Szatraj K."/>
            <person name="Zielenkiewicz U."/>
            <person name="Pilsyk S."/>
            <person name="Malc E."/>
            <person name="Mieczkowski P."/>
            <person name="Kruszewska J.S."/>
            <person name="Biernat P."/>
            <person name="Pawlowska J."/>
        </authorList>
    </citation>
    <scope>NUCLEOTIDE SEQUENCE</scope>
    <source>
        <strain evidence="2">WA0000018081</strain>
    </source>
</reference>
<protein>
    <submittedName>
        <fullName evidence="2">Uncharacterized protein</fullName>
    </submittedName>
</protein>
<accession>A0A8H7SNZ8</accession>
<gene>
    <name evidence="2" type="ORF">INT48_000296</name>
</gene>
<evidence type="ECO:0000256" key="1">
    <source>
        <dbReference type="SAM" id="MobiDB-lite"/>
    </source>
</evidence>
<keyword evidence="3" id="KW-1185">Reference proteome</keyword>
<dbReference type="Proteomes" id="UP000613177">
    <property type="component" value="Unassembled WGS sequence"/>
</dbReference>
<comment type="caution">
    <text evidence="2">The sequence shown here is derived from an EMBL/GenBank/DDBJ whole genome shotgun (WGS) entry which is preliminary data.</text>
</comment>
<name>A0A8H7SNZ8_9FUNG</name>
<dbReference type="EMBL" id="JAEPRE010000061">
    <property type="protein sequence ID" value="KAG2234119.1"/>
    <property type="molecule type" value="Genomic_DNA"/>
</dbReference>
<dbReference type="AlphaFoldDB" id="A0A8H7SNZ8"/>